<gene>
    <name evidence="1" type="ORF">QWY31_14850</name>
</gene>
<evidence type="ECO:0000313" key="1">
    <source>
        <dbReference type="EMBL" id="MDN4166788.1"/>
    </source>
</evidence>
<protein>
    <submittedName>
        <fullName evidence="1">Uncharacterized protein</fullName>
    </submittedName>
</protein>
<reference evidence="1" key="1">
    <citation type="submission" date="2023-06" db="EMBL/GenBank/DDBJ databases">
        <title>Cytophagales bacterium Strain LB-30, isolated from soil.</title>
        <authorList>
            <person name="Liu B."/>
        </authorList>
    </citation>
    <scope>NUCLEOTIDE SEQUENCE</scope>
    <source>
        <strain evidence="1">LB-30</strain>
    </source>
</reference>
<comment type="caution">
    <text evidence="1">The sequence shown here is derived from an EMBL/GenBank/DDBJ whole genome shotgun (WGS) entry which is preliminary data.</text>
</comment>
<sequence>MSGFEAGKVYDGRSFNGLYEVSPHWGRGGQSKLIGRGTFQEYFEIVNENVLVNQTV</sequence>
<dbReference type="RefSeq" id="WP_320005324.1">
    <property type="nucleotide sequence ID" value="NZ_JAUHJS010000008.1"/>
</dbReference>
<name>A0ABT8F921_9BACT</name>
<accession>A0ABT8F921</accession>
<proteinExistence type="predicted"/>
<organism evidence="1 2">
    <name type="scientific">Shiella aurantiaca</name>
    <dbReference type="NCBI Taxonomy" id="3058365"/>
    <lineage>
        <taxon>Bacteria</taxon>
        <taxon>Pseudomonadati</taxon>
        <taxon>Bacteroidota</taxon>
        <taxon>Cytophagia</taxon>
        <taxon>Cytophagales</taxon>
        <taxon>Shiellaceae</taxon>
        <taxon>Shiella</taxon>
    </lineage>
</organism>
<dbReference type="EMBL" id="JAUHJS010000008">
    <property type="protein sequence ID" value="MDN4166788.1"/>
    <property type="molecule type" value="Genomic_DNA"/>
</dbReference>
<keyword evidence="2" id="KW-1185">Reference proteome</keyword>
<evidence type="ECO:0000313" key="2">
    <source>
        <dbReference type="Proteomes" id="UP001168552"/>
    </source>
</evidence>
<dbReference type="Proteomes" id="UP001168552">
    <property type="component" value="Unassembled WGS sequence"/>
</dbReference>